<comment type="caution">
    <text evidence="1">The sequence shown here is derived from an EMBL/GenBank/DDBJ whole genome shotgun (WGS) entry which is preliminary data.</text>
</comment>
<proteinExistence type="predicted"/>
<accession>B6FWY9</accession>
<protein>
    <submittedName>
        <fullName evidence="1">Uncharacterized protein</fullName>
    </submittedName>
</protein>
<keyword evidence="2" id="KW-1185">Reference proteome</keyword>
<dbReference type="Proteomes" id="UP000003178">
    <property type="component" value="Unassembled WGS sequence"/>
</dbReference>
<evidence type="ECO:0000313" key="1">
    <source>
        <dbReference type="EMBL" id="EEA86050.1"/>
    </source>
</evidence>
<sequence>MDLKNTINNTNTQKENLKTVANNIDNKLVELGGERATDLADVVNKMDTMVGQYKKIAEGEYNSDLKVRDNDSQGTLINNEYLQFEKKIPLNLNFTPKRIIFKFEYMNHSKTIEEGMYAPYGLSVDSKHNYNISTSAGIGNLKYPIRETKVFVKNITSKEATIVMTAYKELNYPEYFFMKAPIKWTAIG</sequence>
<dbReference type="STRING" id="500633.CLOHIR_00388"/>
<gene>
    <name evidence="1" type="ORF">CLOHIR_00388</name>
</gene>
<dbReference type="HOGENOM" id="CLU_1438797_0_0_9"/>
<evidence type="ECO:0000313" key="2">
    <source>
        <dbReference type="Proteomes" id="UP000003178"/>
    </source>
</evidence>
<dbReference type="AlphaFoldDB" id="B6FWY9"/>
<name>B6FWY9_PEPHT</name>
<reference evidence="1 2" key="2">
    <citation type="submission" date="2008-10" db="EMBL/GenBank/DDBJ databases">
        <title>Draft genome sequence of Clostridium hiranonis (DSM 13275).</title>
        <authorList>
            <person name="Sudarsanam P."/>
            <person name="Ley R."/>
            <person name="Guruge J."/>
            <person name="Turnbaugh P.J."/>
            <person name="Mahowald M."/>
            <person name="Liep D."/>
            <person name="Gordon J."/>
        </authorList>
    </citation>
    <scope>NUCLEOTIDE SEQUENCE [LARGE SCALE GENOMIC DNA]</scope>
    <source>
        <strain evidence="1 2">DSM 13275</strain>
    </source>
</reference>
<reference evidence="1 2" key="1">
    <citation type="submission" date="2008-09" db="EMBL/GenBank/DDBJ databases">
        <authorList>
            <person name="Fulton L."/>
            <person name="Clifton S."/>
            <person name="Fulton B."/>
            <person name="Xu J."/>
            <person name="Minx P."/>
            <person name="Pepin K.H."/>
            <person name="Johnson M."/>
            <person name="Thiruvilangam P."/>
            <person name="Bhonagiri V."/>
            <person name="Nash W.E."/>
            <person name="Mardis E.R."/>
            <person name="Wilson R.K."/>
        </authorList>
    </citation>
    <scope>NUCLEOTIDE SEQUENCE [LARGE SCALE GENOMIC DNA]</scope>
    <source>
        <strain evidence="1 2">DSM 13275</strain>
    </source>
</reference>
<dbReference type="EMBL" id="ABWP01000011">
    <property type="protein sequence ID" value="EEA86050.1"/>
    <property type="molecule type" value="Genomic_DNA"/>
</dbReference>
<organism evidence="1 2">
    <name type="scientific">Peptacetobacter hiranonis (strain DSM 13275 / JCM 10541 / KCTC 15199 / TO-931)</name>
    <name type="common">Clostridium hiranonis</name>
    <dbReference type="NCBI Taxonomy" id="500633"/>
    <lineage>
        <taxon>Bacteria</taxon>
        <taxon>Bacillati</taxon>
        <taxon>Bacillota</taxon>
        <taxon>Clostridia</taxon>
        <taxon>Peptostreptococcales</taxon>
        <taxon>Peptostreptococcaceae</taxon>
        <taxon>Peptacetobacter</taxon>
    </lineage>
</organism>
<dbReference type="RefSeq" id="WP_006439310.1">
    <property type="nucleotide sequence ID" value="NZ_DS995355.1"/>
</dbReference>